<sequence length="174" mass="19005">MKIISNSTMWILIPFLILQSLSCDDKHHIPKGQNELAYFLATYAPQPYDIACQNSSFSIPLSLNSPISITNTLQPNTYRLTTGPSGLKYSFTLSADYPACGVTLQIRNCARPNILASNSIVSCNQGTYSNYVSGGSQICTIPSFANQLVLILIQPNSDQYPNTPCATITFEALI</sequence>
<comment type="caution">
    <text evidence="1">The sequence shown here is derived from an EMBL/GenBank/DDBJ whole genome shotgun (WGS) entry which is preliminary data.</text>
</comment>
<evidence type="ECO:0000313" key="1">
    <source>
        <dbReference type="EMBL" id="RHX83230.1"/>
    </source>
</evidence>
<dbReference type="Proteomes" id="UP000266669">
    <property type="component" value="Unassembled WGS sequence"/>
</dbReference>
<reference evidence="2" key="1">
    <citation type="submission" date="2018-05" db="EMBL/GenBank/DDBJ databases">
        <title>Leptospira yasudae sp. nov. and Leptospira stimsonii sp. nov., two pathogenic species of the genus Leptospira isolated from environmental sources.</title>
        <authorList>
            <person name="Casanovas-Massana A."/>
            <person name="Hamond C."/>
            <person name="Santos L.A."/>
            <person name="Hacker K.P."/>
            <person name="Balassiano I."/>
            <person name="Medeiros M.A."/>
            <person name="Reis M.G."/>
            <person name="Ko A.I."/>
            <person name="Wunder E.A."/>
        </authorList>
    </citation>
    <scope>NUCLEOTIDE SEQUENCE [LARGE SCALE GENOMIC DNA]</scope>
    <source>
        <strain evidence="2">AMB6-RJ</strain>
    </source>
</reference>
<evidence type="ECO:0000313" key="2">
    <source>
        <dbReference type="Proteomes" id="UP000266669"/>
    </source>
</evidence>
<gene>
    <name evidence="1" type="ORF">DLM78_22240</name>
</gene>
<dbReference type="AlphaFoldDB" id="A0A8B3CHB8"/>
<dbReference type="RefSeq" id="WP_118983957.1">
    <property type="nucleotide sequence ID" value="NZ_QHCS01000010.1"/>
</dbReference>
<dbReference type="EMBL" id="QHCS01000010">
    <property type="protein sequence ID" value="RHX83230.1"/>
    <property type="molecule type" value="Genomic_DNA"/>
</dbReference>
<organism evidence="1 2">
    <name type="scientific">Leptospira stimsonii</name>
    <dbReference type="NCBI Taxonomy" id="2202203"/>
    <lineage>
        <taxon>Bacteria</taxon>
        <taxon>Pseudomonadati</taxon>
        <taxon>Spirochaetota</taxon>
        <taxon>Spirochaetia</taxon>
        <taxon>Leptospirales</taxon>
        <taxon>Leptospiraceae</taxon>
        <taxon>Leptospira</taxon>
    </lineage>
</organism>
<name>A0A8B3CHB8_9LEPT</name>
<proteinExistence type="predicted"/>
<protein>
    <submittedName>
        <fullName evidence="1">Uncharacterized protein</fullName>
    </submittedName>
</protein>
<accession>A0A8B3CHB8</accession>